<dbReference type="NCBIfam" id="TIGR00023">
    <property type="entry name" value="glycerol-3-phosphate 1-O-acyltransferase PlsY"/>
    <property type="match status" value="1"/>
</dbReference>
<evidence type="ECO:0000256" key="5">
    <source>
        <dbReference type="ARBA" id="ARBA00022989"/>
    </source>
</evidence>
<dbReference type="GO" id="GO:0008654">
    <property type="term" value="P:phospholipid biosynthetic process"/>
    <property type="evidence" value="ECO:0007669"/>
    <property type="project" value="UniProtKB-KW"/>
</dbReference>
<evidence type="ECO:0000313" key="11">
    <source>
        <dbReference type="EMBL" id="VAX29672.1"/>
    </source>
</evidence>
<dbReference type="Pfam" id="PF02660">
    <property type="entry name" value="G3P_acyltransf"/>
    <property type="match status" value="1"/>
</dbReference>
<feature type="transmembrane region" description="Helical" evidence="10">
    <location>
        <begin position="53"/>
        <end position="73"/>
    </location>
</feature>
<dbReference type="GO" id="GO:0005886">
    <property type="term" value="C:plasma membrane"/>
    <property type="evidence" value="ECO:0007669"/>
    <property type="project" value="InterPro"/>
</dbReference>
<protein>
    <submittedName>
        <fullName evidence="11">Acyl-phosphate:glycerol-3-phosphate O-acyltransferase PlsY</fullName>
    </submittedName>
</protein>
<keyword evidence="2" id="KW-0444">Lipid biosynthesis</keyword>
<feature type="transmembrane region" description="Helical" evidence="10">
    <location>
        <begin position="6"/>
        <end position="23"/>
    </location>
</feature>
<evidence type="ECO:0000256" key="7">
    <source>
        <dbReference type="ARBA" id="ARBA00023136"/>
    </source>
</evidence>
<keyword evidence="7 10" id="KW-0472">Membrane</keyword>
<evidence type="ECO:0000256" key="3">
    <source>
        <dbReference type="ARBA" id="ARBA00022679"/>
    </source>
</evidence>
<proteinExistence type="inferred from homology"/>
<dbReference type="AlphaFoldDB" id="A0A3B1CMZ2"/>
<accession>A0A3B1CMZ2</accession>
<gene>
    <name evidence="11" type="ORF">MNBD_IGNAVI01-3181</name>
</gene>
<feature type="transmembrane region" description="Helical" evidence="10">
    <location>
        <begin position="123"/>
        <end position="145"/>
    </location>
</feature>
<keyword evidence="3 11" id="KW-0808">Transferase</keyword>
<keyword evidence="6" id="KW-0443">Lipid metabolism</keyword>
<evidence type="ECO:0000256" key="2">
    <source>
        <dbReference type="ARBA" id="ARBA00022516"/>
    </source>
</evidence>
<sequence length="221" mass="23910">MLNLIVIVILSYLVGSIPSSIIVSKMVRGIDIREHGSGNAGGSNVFRVLGWKYGIFVIFLDALKGALVVVLVARLYLGSFPFPNATPFDDFTLVQIIAGISAVLGHIWTVFADFKGGKGIATALGFLVTIITVDMLLALAVFGIVVLISKYISLGSLSAAVSIPLIMIIRENVFGVDITGYHTILPFTIFLAFLVMYTHRANISRLLHGDENRISLSKKNK</sequence>
<keyword evidence="4 10" id="KW-0812">Transmembrane</keyword>
<evidence type="ECO:0000256" key="4">
    <source>
        <dbReference type="ARBA" id="ARBA00022692"/>
    </source>
</evidence>
<keyword evidence="5 10" id="KW-1133">Transmembrane helix</keyword>
<dbReference type="SMART" id="SM01207">
    <property type="entry name" value="G3P_acyltransf"/>
    <property type="match status" value="1"/>
</dbReference>
<dbReference type="PANTHER" id="PTHR30309:SF0">
    <property type="entry name" value="GLYCEROL-3-PHOSPHATE ACYLTRANSFERASE-RELATED"/>
    <property type="match status" value="1"/>
</dbReference>
<dbReference type="HAMAP" id="MF_01043">
    <property type="entry name" value="PlsY"/>
    <property type="match status" value="1"/>
</dbReference>
<feature type="transmembrane region" description="Helical" evidence="10">
    <location>
        <begin position="181"/>
        <end position="199"/>
    </location>
</feature>
<dbReference type="PANTHER" id="PTHR30309">
    <property type="entry name" value="INNER MEMBRANE PROTEIN YGIH"/>
    <property type="match status" value="1"/>
</dbReference>
<keyword evidence="11" id="KW-0012">Acyltransferase</keyword>
<organism evidence="11">
    <name type="scientific">hydrothermal vent metagenome</name>
    <dbReference type="NCBI Taxonomy" id="652676"/>
    <lineage>
        <taxon>unclassified sequences</taxon>
        <taxon>metagenomes</taxon>
        <taxon>ecological metagenomes</taxon>
    </lineage>
</organism>
<dbReference type="EMBL" id="UOGD01000460">
    <property type="protein sequence ID" value="VAX29672.1"/>
    <property type="molecule type" value="Genomic_DNA"/>
</dbReference>
<dbReference type="GO" id="GO:0043772">
    <property type="term" value="F:acyl-phosphate glycerol-3-phosphate acyltransferase activity"/>
    <property type="evidence" value="ECO:0007669"/>
    <property type="project" value="InterPro"/>
</dbReference>
<dbReference type="InterPro" id="IPR003811">
    <property type="entry name" value="G3P_acylTferase_PlsY"/>
</dbReference>
<keyword evidence="1" id="KW-1003">Cell membrane</keyword>
<evidence type="ECO:0000256" key="9">
    <source>
        <dbReference type="ARBA" id="ARBA00023264"/>
    </source>
</evidence>
<name>A0A3B1CMZ2_9ZZZZ</name>
<evidence type="ECO:0000256" key="6">
    <source>
        <dbReference type="ARBA" id="ARBA00023098"/>
    </source>
</evidence>
<feature type="transmembrane region" description="Helical" evidence="10">
    <location>
        <begin position="93"/>
        <end position="111"/>
    </location>
</feature>
<evidence type="ECO:0000256" key="10">
    <source>
        <dbReference type="SAM" id="Phobius"/>
    </source>
</evidence>
<evidence type="ECO:0000256" key="8">
    <source>
        <dbReference type="ARBA" id="ARBA00023209"/>
    </source>
</evidence>
<evidence type="ECO:0000256" key="1">
    <source>
        <dbReference type="ARBA" id="ARBA00022475"/>
    </source>
</evidence>
<reference evidence="11" key="1">
    <citation type="submission" date="2018-06" db="EMBL/GenBank/DDBJ databases">
        <authorList>
            <person name="Zhirakovskaya E."/>
        </authorList>
    </citation>
    <scope>NUCLEOTIDE SEQUENCE</scope>
</reference>
<keyword evidence="8" id="KW-0594">Phospholipid biosynthesis</keyword>
<keyword evidence="9" id="KW-1208">Phospholipid metabolism</keyword>